<evidence type="ECO:0000313" key="7">
    <source>
        <dbReference type="EMBL" id="MCC3296293.1"/>
    </source>
</evidence>
<dbReference type="Pfam" id="PF00005">
    <property type="entry name" value="ABC_tran"/>
    <property type="match status" value="1"/>
</dbReference>
<dbReference type="GO" id="GO:0005524">
    <property type="term" value="F:ATP binding"/>
    <property type="evidence" value="ECO:0007669"/>
    <property type="project" value="UniProtKB-KW"/>
</dbReference>
<keyword evidence="8" id="KW-1185">Reference proteome</keyword>
<dbReference type="PROSITE" id="PS50893">
    <property type="entry name" value="ABC_TRANSPORTER_2"/>
    <property type="match status" value="1"/>
</dbReference>
<proteinExistence type="predicted"/>
<keyword evidence="4 7" id="KW-0067">ATP-binding</keyword>
<dbReference type="PANTHER" id="PTHR42711:SF17">
    <property type="entry name" value="ABC TRANSPORTER ATP-BINDING PROTEIN"/>
    <property type="match status" value="1"/>
</dbReference>
<evidence type="ECO:0000256" key="4">
    <source>
        <dbReference type="ARBA" id="ARBA00022840"/>
    </source>
</evidence>
<name>A0A9X1SAN8_9MICC</name>
<evidence type="ECO:0000313" key="8">
    <source>
        <dbReference type="Proteomes" id="UP001139158"/>
    </source>
</evidence>
<dbReference type="InterPro" id="IPR003593">
    <property type="entry name" value="AAA+_ATPase"/>
</dbReference>
<dbReference type="AlphaFoldDB" id="A0A9X1SAN8"/>
<comment type="caution">
    <text evidence="7">The sequence shown here is derived from an EMBL/GenBank/DDBJ whole genome shotgun (WGS) entry which is preliminary data.</text>
</comment>
<gene>
    <name evidence="7" type="ORF">LJ757_00555</name>
</gene>
<evidence type="ECO:0000259" key="6">
    <source>
        <dbReference type="PROSITE" id="PS50893"/>
    </source>
</evidence>
<organism evidence="7 8">
    <name type="scientific">Arthrobacter caoxuetaonis</name>
    <dbReference type="NCBI Taxonomy" id="2886935"/>
    <lineage>
        <taxon>Bacteria</taxon>
        <taxon>Bacillati</taxon>
        <taxon>Actinomycetota</taxon>
        <taxon>Actinomycetes</taxon>
        <taxon>Micrococcales</taxon>
        <taxon>Micrococcaceae</taxon>
        <taxon>Arthrobacter</taxon>
    </lineage>
</organism>
<dbReference type="PANTHER" id="PTHR42711">
    <property type="entry name" value="ABC TRANSPORTER ATP-BINDING PROTEIN"/>
    <property type="match status" value="1"/>
</dbReference>
<keyword evidence="2" id="KW-0813">Transport</keyword>
<dbReference type="PROSITE" id="PS00211">
    <property type="entry name" value="ABC_TRANSPORTER_1"/>
    <property type="match status" value="1"/>
</dbReference>
<accession>A0A9X1SAN8</accession>
<feature type="domain" description="ABC transporter" evidence="6">
    <location>
        <begin position="13"/>
        <end position="236"/>
    </location>
</feature>
<keyword evidence="3" id="KW-0547">Nucleotide-binding</keyword>
<dbReference type="InterPro" id="IPR050763">
    <property type="entry name" value="ABC_transporter_ATP-binding"/>
</dbReference>
<keyword evidence="5" id="KW-0046">Antibiotic resistance</keyword>
<evidence type="ECO:0000256" key="5">
    <source>
        <dbReference type="ARBA" id="ARBA00023251"/>
    </source>
</evidence>
<dbReference type="CDD" id="cd03230">
    <property type="entry name" value="ABC_DR_subfamily_A"/>
    <property type="match status" value="1"/>
</dbReference>
<evidence type="ECO:0000256" key="2">
    <source>
        <dbReference type="ARBA" id="ARBA00022448"/>
    </source>
</evidence>
<evidence type="ECO:0000256" key="3">
    <source>
        <dbReference type="ARBA" id="ARBA00022741"/>
    </source>
</evidence>
<dbReference type="GO" id="GO:0046677">
    <property type="term" value="P:response to antibiotic"/>
    <property type="evidence" value="ECO:0007669"/>
    <property type="project" value="UniProtKB-KW"/>
</dbReference>
<dbReference type="Gene3D" id="3.40.50.300">
    <property type="entry name" value="P-loop containing nucleotide triphosphate hydrolases"/>
    <property type="match status" value="1"/>
</dbReference>
<dbReference type="EMBL" id="JAJFZV010000001">
    <property type="protein sequence ID" value="MCC3296293.1"/>
    <property type="molecule type" value="Genomic_DNA"/>
</dbReference>
<reference evidence="7" key="1">
    <citation type="submission" date="2021-10" db="EMBL/GenBank/DDBJ databases">
        <title>Novel species in genus Arthrobacter.</title>
        <authorList>
            <person name="Liu Y."/>
        </authorList>
    </citation>
    <scope>NUCLEOTIDE SEQUENCE</scope>
    <source>
        <strain evidence="7">Zg-Y453</strain>
    </source>
</reference>
<comment type="subcellular location">
    <subcellularLocation>
        <location evidence="1">Cell membrane</location>
        <topology evidence="1">Peripheral membrane protein</topology>
    </subcellularLocation>
</comment>
<protein>
    <submittedName>
        <fullName evidence="7">ABC transporter ATP-binding protein</fullName>
    </submittedName>
</protein>
<dbReference type="SUPFAM" id="SSF52540">
    <property type="entry name" value="P-loop containing nucleoside triphosphate hydrolases"/>
    <property type="match status" value="1"/>
</dbReference>
<dbReference type="Proteomes" id="UP001139158">
    <property type="component" value="Unassembled WGS sequence"/>
</dbReference>
<dbReference type="SMART" id="SM00382">
    <property type="entry name" value="AAA"/>
    <property type="match status" value="1"/>
</dbReference>
<dbReference type="RefSeq" id="WP_227894036.1">
    <property type="nucleotide sequence ID" value="NZ_CP099466.1"/>
</dbReference>
<sequence length="309" mass="32377">MTVLPTGARNVLAGAYGVSKSYGSTTALDGVDFSVTAGETVGLLGPNGAGKSTLLNLLSGLRQPDSGRVELFGQDPRNPPARQGLGTTPQATSVPATLRVRETVDFVGSHYADPVPTAELLEGFGLGAVAGKQCGGLSGGQQRRLLVALALVGRPRLVILDEPTTGLDVEARENLWERLADYRAGGGTLLITSHYLDEIQTLASRVVVINDGSVVADGDVDAIRSRVSVSRVSFHTSLPSSYFVSQPHTVSASLSASGATTVLTNDADDTVRRLVQDNVDFRGLEVHAASLEEAFISLTHSTAERKASR</sequence>
<dbReference type="GO" id="GO:0016887">
    <property type="term" value="F:ATP hydrolysis activity"/>
    <property type="evidence" value="ECO:0007669"/>
    <property type="project" value="InterPro"/>
</dbReference>
<dbReference type="InterPro" id="IPR027417">
    <property type="entry name" value="P-loop_NTPase"/>
</dbReference>
<dbReference type="InterPro" id="IPR017871">
    <property type="entry name" value="ABC_transporter-like_CS"/>
</dbReference>
<dbReference type="GO" id="GO:0005886">
    <property type="term" value="C:plasma membrane"/>
    <property type="evidence" value="ECO:0007669"/>
    <property type="project" value="UniProtKB-SubCell"/>
</dbReference>
<dbReference type="InterPro" id="IPR003439">
    <property type="entry name" value="ABC_transporter-like_ATP-bd"/>
</dbReference>
<evidence type="ECO:0000256" key="1">
    <source>
        <dbReference type="ARBA" id="ARBA00004202"/>
    </source>
</evidence>